<reference evidence="2" key="1">
    <citation type="journal article" date="2015" name="Nature">
        <title>Complex archaea that bridge the gap between prokaryotes and eukaryotes.</title>
        <authorList>
            <person name="Spang A."/>
            <person name="Saw J.H."/>
            <person name="Jorgensen S.L."/>
            <person name="Zaremba-Niedzwiedzka K."/>
            <person name="Martijn J."/>
            <person name="Lind A.E."/>
            <person name="van Eijk R."/>
            <person name="Schleper C."/>
            <person name="Guy L."/>
            <person name="Ettema T.J."/>
        </authorList>
    </citation>
    <scope>NUCLEOTIDE SEQUENCE</scope>
</reference>
<comment type="caution">
    <text evidence="2">The sequence shown here is derived from an EMBL/GenBank/DDBJ whole genome shotgun (WGS) entry which is preliminary data.</text>
</comment>
<feature type="transmembrane region" description="Helical" evidence="1">
    <location>
        <begin position="12"/>
        <end position="32"/>
    </location>
</feature>
<proteinExistence type="predicted"/>
<feature type="transmembrane region" description="Helical" evidence="1">
    <location>
        <begin position="298"/>
        <end position="315"/>
    </location>
</feature>
<evidence type="ECO:0008006" key="3">
    <source>
        <dbReference type="Google" id="ProtNLM"/>
    </source>
</evidence>
<evidence type="ECO:0000256" key="1">
    <source>
        <dbReference type="SAM" id="Phobius"/>
    </source>
</evidence>
<dbReference type="EMBL" id="LAZR01042457">
    <property type="protein sequence ID" value="KKL09491.1"/>
    <property type="molecule type" value="Genomic_DNA"/>
</dbReference>
<feature type="transmembrane region" description="Helical" evidence="1">
    <location>
        <begin position="174"/>
        <end position="197"/>
    </location>
</feature>
<feature type="transmembrane region" description="Helical" evidence="1">
    <location>
        <begin position="53"/>
        <end position="71"/>
    </location>
</feature>
<evidence type="ECO:0000313" key="2">
    <source>
        <dbReference type="EMBL" id="KKL09491.1"/>
    </source>
</evidence>
<feature type="transmembrane region" description="Helical" evidence="1">
    <location>
        <begin position="233"/>
        <end position="251"/>
    </location>
</feature>
<keyword evidence="1" id="KW-0812">Transmembrane</keyword>
<keyword evidence="1" id="KW-1133">Transmembrane helix</keyword>
<feature type="non-terminal residue" evidence="2">
    <location>
        <position position="353"/>
    </location>
</feature>
<name>A0A0F9CV04_9ZZZZ</name>
<keyword evidence="1" id="KW-0472">Membrane</keyword>
<sequence length="353" mass="42015">MNNISFLNEFLLVGIIFILFIFIISIFGYFFLSIIRKKSDYDILKKPNLILERFLISFGIGISIYISYGYILNLFKIFNFFTAYLFILFFDIFFLISYLLIESKRRFFLNSFKIRFRNFFLNKRKIIPMMTVLIILILSFLLYWNIITVSVGLIWRDPYSWYKKIFYLLDNGSISDVGLGVGYPSGYVFITSGFSLIRPDHLTVYFFIKISSIYFLFLYIIISFLILKHIFKKNYLIYISLLLIYLSNFFLERNIMNLPSSFATILVLISILLVVKGYPLYMQGFFLTALFLIHRLTFGFYFIVIVAYILFKIFLNLRNRKLVFKELSSIFSMLIINIILLIPFILNYPEDIL</sequence>
<feature type="transmembrane region" description="Helical" evidence="1">
    <location>
        <begin position="258"/>
        <end position="278"/>
    </location>
</feature>
<gene>
    <name evidence="2" type="ORF">LCGC14_2565330</name>
</gene>
<feature type="transmembrane region" description="Helical" evidence="1">
    <location>
        <begin position="77"/>
        <end position="101"/>
    </location>
</feature>
<feature type="transmembrane region" description="Helical" evidence="1">
    <location>
        <begin position="126"/>
        <end position="154"/>
    </location>
</feature>
<protein>
    <recommendedName>
        <fullName evidence="3">Glycosyltransferase RgtA/B/C/D-like domain-containing protein</fullName>
    </recommendedName>
</protein>
<accession>A0A0F9CV04</accession>
<organism evidence="2">
    <name type="scientific">marine sediment metagenome</name>
    <dbReference type="NCBI Taxonomy" id="412755"/>
    <lineage>
        <taxon>unclassified sequences</taxon>
        <taxon>metagenomes</taxon>
        <taxon>ecological metagenomes</taxon>
    </lineage>
</organism>
<feature type="transmembrane region" description="Helical" evidence="1">
    <location>
        <begin position="327"/>
        <end position="346"/>
    </location>
</feature>
<dbReference type="AlphaFoldDB" id="A0A0F9CV04"/>
<feature type="transmembrane region" description="Helical" evidence="1">
    <location>
        <begin position="204"/>
        <end position="227"/>
    </location>
</feature>